<keyword evidence="2" id="KW-1185">Reference proteome</keyword>
<reference evidence="3" key="1">
    <citation type="submission" date="2017-02" db="UniProtKB">
        <authorList>
            <consortium name="WormBaseParasite"/>
        </authorList>
    </citation>
    <scope>IDENTIFICATION</scope>
</reference>
<feature type="transmembrane region" description="Helical" evidence="1">
    <location>
        <begin position="195"/>
        <end position="216"/>
    </location>
</feature>
<dbReference type="Proteomes" id="UP000036681">
    <property type="component" value="Unplaced"/>
</dbReference>
<dbReference type="WBParaSite" id="ALUE_0001535001-mRNA-1">
    <property type="protein sequence ID" value="ALUE_0001535001-mRNA-1"/>
    <property type="gene ID" value="ALUE_0001535001"/>
</dbReference>
<accession>A0A0M3IC09</accession>
<keyword evidence="1" id="KW-0472">Membrane</keyword>
<evidence type="ECO:0000313" key="3">
    <source>
        <dbReference type="WBParaSite" id="ALUE_0001535001-mRNA-1"/>
    </source>
</evidence>
<sequence length="227" mass="25207">MEEGMGSEGERESVAVSGAQKVGRYDGSSCAYGRVTSPFCSFSSSYAAVITPLWRSRSDAENPSRILRRTMKDVRRRHWGPTCPGAGSAVKSTVEVDSSVGLMKARCDAEIQIDLGINALSQYMLLKHRRIFCRYRWLNNRGMCTLPELPEMVSSVILAEQPWRCHVMICGREQVVLHDSIAKDFDIPTGDFNNLVMLFYFVGFAMNNVLSVLVVLKADGRGKAITA</sequence>
<organism evidence="2 3">
    <name type="scientific">Ascaris lumbricoides</name>
    <name type="common">Giant roundworm</name>
    <dbReference type="NCBI Taxonomy" id="6252"/>
    <lineage>
        <taxon>Eukaryota</taxon>
        <taxon>Metazoa</taxon>
        <taxon>Ecdysozoa</taxon>
        <taxon>Nematoda</taxon>
        <taxon>Chromadorea</taxon>
        <taxon>Rhabditida</taxon>
        <taxon>Spirurina</taxon>
        <taxon>Ascaridomorpha</taxon>
        <taxon>Ascaridoidea</taxon>
        <taxon>Ascarididae</taxon>
        <taxon>Ascaris</taxon>
    </lineage>
</organism>
<keyword evidence="1" id="KW-0812">Transmembrane</keyword>
<dbReference type="AlphaFoldDB" id="A0A0M3IC09"/>
<protein>
    <submittedName>
        <fullName evidence="3">PDR_CDR domain-containing protein</fullName>
    </submittedName>
</protein>
<keyword evidence="1" id="KW-1133">Transmembrane helix</keyword>
<evidence type="ECO:0000313" key="2">
    <source>
        <dbReference type="Proteomes" id="UP000036681"/>
    </source>
</evidence>
<evidence type="ECO:0000256" key="1">
    <source>
        <dbReference type="SAM" id="Phobius"/>
    </source>
</evidence>
<name>A0A0M3IC09_ASCLU</name>
<proteinExistence type="predicted"/>